<reference evidence="1" key="1">
    <citation type="submission" date="2021-06" db="EMBL/GenBank/DDBJ databases">
        <authorList>
            <person name="Hodson N. C."/>
            <person name="Mongue J. A."/>
            <person name="Jaron S. K."/>
        </authorList>
    </citation>
    <scope>NUCLEOTIDE SEQUENCE</scope>
</reference>
<name>A0A8J2JRE7_9HEXA</name>
<protein>
    <submittedName>
        <fullName evidence="1">Uncharacterized protein</fullName>
    </submittedName>
</protein>
<keyword evidence="2" id="KW-1185">Reference proteome</keyword>
<comment type="caution">
    <text evidence="1">The sequence shown here is derived from an EMBL/GenBank/DDBJ whole genome shotgun (WGS) entry which is preliminary data.</text>
</comment>
<proteinExistence type="predicted"/>
<dbReference type="EMBL" id="CAJVCH010018618">
    <property type="protein sequence ID" value="CAG7685947.1"/>
    <property type="molecule type" value="Genomic_DNA"/>
</dbReference>
<dbReference type="AlphaFoldDB" id="A0A8J2JRE7"/>
<gene>
    <name evidence="1" type="ORF">AFUS01_LOCUS3149</name>
</gene>
<dbReference type="Proteomes" id="UP000708208">
    <property type="component" value="Unassembled WGS sequence"/>
</dbReference>
<evidence type="ECO:0000313" key="1">
    <source>
        <dbReference type="EMBL" id="CAG7685947.1"/>
    </source>
</evidence>
<evidence type="ECO:0000313" key="2">
    <source>
        <dbReference type="Proteomes" id="UP000708208"/>
    </source>
</evidence>
<sequence length="166" mass="18691">MPKIFLLKNRLQQQHQRLCETSKHTTVEIISVDVADIYNTKVPTSQAYSQSLSGAAILKHQSKPELIKESPPDSDEPLSLVVNKGTVHFSSTLTHIIQASSSYTYKSQINPRHSSSSLAFHIHISKIHSRLKTLPSICIPIQPLNLPFSRKSETKGYRGPETREHR</sequence>
<organism evidence="1 2">
    <name type="scientific">Allacma fusca</name>
    <dbReference type="NCBI Taxonomy" id="39272"/>
    <lineage>
        <taxon>Eukaryota</taxon>
        <taxon>Metazoa</taxon>
        <taxon>Ecdysozoa</taxon>
        <taxon>Arthropoda</taxon>
        <taxon>Hexapoda</taxon>
        <taxon>Collembola</taxon>
        <taxon>Symphypleona</taxon>
        <taxon>Sminthuridae</taxon>
        <taxon>Allacma</taxon>
    </lineage>
</organism>
<accession>A0A8J2JRE7</accession>